<dbReference type="EMBL" id="JBHUJC010000027">
    <property type="protein sequence ID" value="MFD2276752.1"/>
    <property type="molecule type" value="Genomic_DNA"/>
</dbReference>
<keyword evidence="5 8" id="KW-0812">Transmembrane</keyword>
<proteinExistence type="inferred from homology"/>
<evidence type="ECO:0000256" key="7">
    <source>
        <dbReference type="ARBA" id="ARBA00023136"/>
    </source>
</evidence>
<evidence type="ECO:0000256" key="5">
    <source>
        <dbReference type="ARBA" id="ARBA00022692"/>
    </source>
</evidence>
<evidence type="ECO:0000256" key="4">
    <source>
        <dbReference type="ARBA" id="ARBA00022475"/>
    </source>
</evidence>
<evidence type="ECO:0000313" key="9">
    <source>
        <dbReference type="EMBL" id="MFD2276752.1"/>
    </source>
</evidence>
<dbReference type="InterPro" id="IPR007208">
    <property type="entry name" value="MrpF/PhaF-like"/>
</dbReference>
<evidence type="ECO:0000256" key="2">
    <source>
        <dbReference type="ARBA" id="ARBA00009212"/>
    </source>
</evidence>
<feature type="transmembrane region" description="Helical" evidence="8">
    <location>
        <begin position="12"/>
        <end position="32"/>
    </location>
</feature>
<keyword evidence="6 8" id="KW-1133">Transmembrane helix</keyword>
<dbReference type="PANTHER" id="PTHR34702:SF1">
    <property type="entry name" value="NA(+)_H(+) ANTIPORTER SUBUNIT F"/>
    <property type="match status" value="1"/>
</dbReference>
<keyword evidence="4" id="KW-1003">Cell membrane</keyword>
<protein>
    <submittedName>
        <fullName evidence="9">Monovalent cation/H+ antiporter complex subunit F</fullName>
    </submittedName>
</protein>
<comment type="similarity">
    <text evidence="2">Belongs to the CPA3 antiporters (TC 2.A.63) subunit F family.</text>
</comment>
<organism evidence="9 10">
    <name type="scientific">Rubritalea spongiae</name>
    <dbReference type="NCBI Taxonomy" id="430797"/>
    <lineage>
        <taxon>Bacteria</taxon>
        <taxon>Pseudomonadati</taxon>
        <taxon>Verrucomicrobiota</taxon>
        <taxon>Verrucomicrobiia</taxon>
        <taxon>Verrucomicrobiales</taxon>
        <taxon>Rubritaleaceae</taxon>
        <taxon>Rubritalea</taxon>
    </lineage>
</organism>
<dbReference type="PANTHER" id="PTHR34702">
    <property type="entry name" value="NA(+)/H(+) ANTIPORTER SUBUNIT F1"/>
    <property type="match status" value="1"/>
</dbReference>
<keyword evidence="10" id="KW-1185">Reference proteome</keyword>
<dbReference type="Proteomes" id="UP001597297">
    <property type="component" value="Unassembled WGS sequence"/>
</dbReference>
<dbReference type="RefSeq" id="WP_377095780.1">
    <property type="nucleotide sequence ID" value="NZ_JBHSJM010000001.1"/>
</dbReference>
<evidence type="ECO:0000256" key="8">
    <source>
        <dbReference type="SAM" id="Phobius"/>
    </source>
</evidence>
<sequence length="95" mass="10385">MFFEITTIPSWVLDACQWMLALAIILATCRIVKGPSFLDRVVALDLLAALTMAQCVLLSLVGGFVPYLDIAMGIALISFIATVALVRYLEHKDVV</sequence>
<comment type="subcellular location">
    <subcellularLocation>
        <location evidence="1">Cell membrane</location>
        <topology evidence="1">Multi-pass membrane protein</topology>
    </subcellularLocation>
</comment>
<accession>A0ABW5E2C4</accession>
<comment type="caution">
    <text evidence="9">The sequence shown here is derived from an EMBL/GenBank/DDBJ whole genome shotgun (WGS) entry which is preliminary data.</text>
</comment>
<gene>
    <name evidence="9" type="ORF">ACFSQZ_09755</name>
</gene>
<feature type="transmembrane region" description="Helical" evidence="8">
    <location>
        <begin position="70"/>
        <end position="89"/>
    </location>
</feature>
<keyword evidence="7 8" id="KW-0472">Membrane</keyword>
<evidence type="ECO:0000256" key="3">
    <source>
        <dbReference type="ARBA" id="ARBA00022448"/>
    </source>
</evidence>
<dbReference type="Pfam" id="PF04066">
    <property type="entry name" value="MrpF_PhaF"/>
    <property type="match status" value="1"/>
</dbReference>
<evidence type="ECO:0000256" key="6">
    <source>
        <dbReference type="ARBA" id="ARBA00022989"/>
    </source>
</evidence>
<keyword evidence="3" id="KW-0813">Transport</keyword>
<feature type="transmembrane region" description="Helical" evidence="8">
    <location>
        <begin position="44"/>
        <end position="64"/>
    </location>
</feature>
<reference evidence="10" key="1">
    <citation type="journal article" date="2019" name="Int. J. Syst. Evol. Microbiol.">
        <title>The Global Catalogue of Microorganisms (GCM) 10K type strain sequencing project: providing services to taxonomists for standard genome sequencing and annotation.</title>
        <authorList>
            <consortium name="The Broad Institute Genomics Platform"/>
            <consortium name="The Broad Institute Genome Sequencing Center for Infectious Disease"/>
            <person name="Wu L."/>
            <person name="Ma J."/>
        </authorList>
    </citation>
    <scope>NUCLEOTIDE SEQUENCE [LARGE SCALE GENOMIC DNA]</scope>
    <source>
        <strain evidence="10">JCM 16545</strain>
    </source>
</reference>
<evidence type="ECO:0000256" key="1">
    <source>
        <dbReference type="ARBA" id="ARBA00004651"/>
    </source>
</evidence>
<name>A0ABW5E2C4_9BACT</name>
<evidence type="ECO:0000313" key="10">
    <source>
        <dbReference type="Proteomes" id="UP001597297"/>
    </source>
</evidence>